<dbReference type="InterPro" id="IPR012495">
    <property type="entry name" value="TadE-like_dom"/>
</dbReference>
<feature type="transmembrane region" description="Helical" evidence="1">
    <location>
        <begin position="33"/>
        <end position="56"/>
    </location>
</feature>
<dbReference type="HOGENOM" id="CLU_111553_0_0_5"/>
<evidence type="ECO:0000259" key="2">
    <source>
        <dbReference type="Pfam" id="PF07811"/>
    </source>
</evidence>
<proteinExistence type="predicted"/>
<feature type="domain" description="TadE-like" evidence="2">
    <location>
        <begin position="27"/>
        <end position="64"/>
    </location>
</feature>
<keyword evidence="1" id="KW-1133">Transmembrane helix</keyword>
<name>B0SYF5_CAUSK</name>
<dbReference type="EMBL" id="CP000927">
    <property type="protein sequence ID" value="ABZ73322.1"/>
    <property type="molecule type" value="Genomic_DNA"/>
</dbReference>
<dbReference type="STRING" id="366602.Caul_4198"/>
<dbReference type="Pfam" id="PF07811">
    <property type="entry name" value="TadE"/>
    <property type="match status" value="1"/>
</dbReference>
<keyword evidence="1" id="KW-0812">Transmembrane</keyword>
<dbReference type="AlphaFoldDB" id="B0SYF5"/>
<dbReference type="OrthoDB" id="7990385at2"/>
<keyword evidence="1" id="KW-0472">Membrane</keyword>
<dbReference type="KEGG" id="cak:Caul_4198"/>
<gene>
    <name evidence="3" type="ordered locus">Caul_4198</name>
</gene>
<accession>B0SYF5</accession>
<protein>
    <submittedName>
        <fullName evidence="3">TadE family protein</fullName>
    </submittedName>
</protein>
<organism evidence="3">
    <name type="scientific">Caulobacter sp. (strain K31)</name>
    <dbReference type="NCBI Taxonomy" id="366602"/>
    <lineage>
        <taxon>Bacteria</taxon>
        <taxon>Pseudomonadati</taxon>
        <taxon>Pseudomonadota</taxon>
        <taxon>Alphaproteobacteria</taxon>
        <taxon>Caulobacterales</taxon>
        <taxon>Caulobacteraceae</taxon>
        <taxon>Caulobacter</taxon>
    </lineage>
</organism>
<evidence type="ECO:0000313" key="3">
    <source>
        <dbReference type="EMBL" id="ABZ73322.1"/>
    </source>
</evidence>
<reference evidence="3" key="1">
    <citation type="submission" date="2008-01" db="EMBL/GenBank/DDBJ databases">
        <title>Complete sequence of chromosome of Caulobacter sp. K31.</title>
        <authorList>
            <consortium name="US DOE Joint Genome Institute"/>
            <person name="Copeland A."/>
            <person name="Lucas S."/>
            <person name="Lapidus A."/>
            <person name="Barry K."/>
            <person name="Glavina del Rio T."/>
            <person name="Dalin E."/>
            <person name="Tice H."/>
            <person name="Pitluck S."/>
            <person name="Bruce D."/>
            <person name="Goodwin L."/>
            <person name="Thompson L.S."/>
            <person name="Brettin T."/>
            <person name="Detter J.C."/>
            <person name="Han C."/>
            <person name="Schmutz J."/>
            <person name="Larimer F."/>
            <person name="Land M."/>
            <person name="Hauser L."/>
            <person name="Kyrpides N."/>
            <person name="Kim E."/>
            <person name="Stephens C."/>
            <person name="Richardson P."/>
        </authorList>
    </citation>
    <scope>NUCLEOTIDE SEQUENCE [LARGE SCALE GENOMIC DNA]</scope>
    <source>
        <strain evidence="3">K31</strain>
    </source>
</reference>
<evidence type="ECO:0000256" key="1">
    <source>
        <dbReference type="SAM" id="Phobius"/>
    </source>
</evidence>
<sequence length="191" mass="20563">MADRSRELTPSPARSRLLRRFARAQDGAAAVEFAFVAIPFLVLVFAIIELGLAFLVSMTLENALMNVDRTIRTGQLQTTGGTAASFRTAVCRQMVWMGSSSCQSSIILDVRSLPSFAATNALPAPKASKTCWDPGGPRSIILVRAYYRWPLITPLLQNAVGGAPGDRQINFAAVFANEPYSDTPAPSVTCP</sequence>
<dbReference type="eggNOG" id="COG4961">
    <property type="taxonomic scope" value="Bacteria"/>
</dbReference>